<dbReference type="Pfam" id="PF02493">
    <property type="entry name" value="MORN"/>
    <property type="match status" value="7"/>
</dbReference>
<feature type="transmembrane region" description="Helical" evidence="2">
    <location>
        <begin position="72"/>
        <end position="95"/>
    </location>
</feature>
<dbReference type="PANTHER" id="PTHR43215">
    <property type="entry name" value="RADIAL SPOKE HEAD 1 HOMOLOG"/>
    <property type="match status" value="1"/>
</dbReference>
<keyword evidence="2" id="KW-1133">Transmembrane helix</keyword>
<dbReference type="Proteomes" id="UP001335720">
    <property type="component" value="Chromosome"/>
</dbReference>
<reference evidence="3" key="1">
    <citation type="journal article" date="2023" name="ISME J.">
        <title>Emergence of putative energy parasites within Clostridia revealed by genome analysis of a novel endosymbiotic clade.</title>
        <authorList>
            <person name="Takahashi K."/>
            <person name="Kuwahara H."/>
            <person name="Horikawa Y."/>
            <person name="Izawa K."/>
            <person name="Kato D."/>
            <person name="Inagaki T."/>
            <person name="Yuki M."/>
            <person name="Ohkuma M."/>
            <person name="Hongoh Y."/>
        </authorList>
    </citation>
    <scope>NUCLEOTIDE SEQUENCE</scope>
    <source>
        <strain evidence="3">RsTa-C01</strain>
    </source>
</reference>
<protein>
    <recommendedName>
        <fullName evidence="4">MORN repeat protein</fullName>
    </recommendedName>
</protein>
<keyword evidence="2" id="KW-0812">Transmembrane</keyword>
<keyword evidence="2" id="KW-0472">Membrane</keyword>
<sequence length="499" mass="57050">MWLGDVFSRLTSNLQMQMQSMSKWISKITNFFTRINQIIQQSVQSFLQTLSRKPNSKKDYIRIFGMYFSKKFVVTFVLITCSVIFTFVYVIYPWADGRLWCSNIKLDTAKYSTFTGKAKVKDAMGVTVFVGTLQNGNPEGFGTQYDLKGNLLYAGLFSAGKYTGLGEYYSEKKRIYNGNFENNSYNGEGELFNSEGKLIYTGNFDSGQKSGKGIEFNPETKLRTYYGEFVNDLREGRGILYDKDGRSILYKGDFKSGVYEGIGNLYSNGVLIYSGEFKSDLFEGKGDKYNPKSAKPEYTGEFKAGVPEGVGQLYNQNNFKIAYEGEFLNGKKHGAGILYNILGTKMYEGDFKFDTIDYFLYLNSDQEKILESFGKETYKIEEDDKLIVSYLNLKVSVVFYLDPEKEEYSCQKIIVNPENFMGLSAESTLEDRGSLLGKTFSSAKYDLPDYYKTIFSHININVNSMNEVIGEKYNLEKYFIRFYFNSDGKKTEFVELGTI</sequence>
<dbReference type="SUPFAM" id="SSF82185">
    <property type="entry name" value="Histone H3 K4-specific methyltransferase SET7/9 N-terminal domain"/>
    <property type="match status" value="3"/>
</dbReference>
<evidence type="ECO:0000256" key="2">
    <source>
        <dbReference type="SAM" id="Phobius"/>
    </source>
</evidence>
<dbReference type="PANTHER" id="PTHR43215:SF14">
    <property type="entry name" value="RADIAL SPOKE HEAD 1 HOMOLOG"/>
    <property type="match status" value="1"/>
</dbReference>
<dbReference type="AlphaFoldDB" id="A0AA48HWL2"/>
<dbReference type="Gene3D" id="2.20.110.10">
    <property type="entry name" value="Histone H3 K4-specific methyltransferase SET7/9 N-terminal domain"/>
    <property type="match status" value="4"/>
</dbReference>
<dbReference type="GO" id="GO:0005829">
    <property type="term" value="C:cytosol"/>
    <property type="evidence" value="ECO:0007669"/>
    <property type="project" value="TreeGrafter"/>
</dbReference>
<name>A0AA48HWL2_9FIRM</name>
<accession>A0AA48HWL2</accession>
<evidence type="ECO:0000313" key="3">
    <source>
        <dbReference type="EMBL" id="BED92776.1"/>
    </source>
</evidence>
<dbReference type="SMART" id="SM00698">
    <property type="entry name" value="MORN"/>
    <property type="match status" value="6"/>
</dbReference>
<organism evidence="3">
    <name type="scientific">Candidatus Paraimprobicoccus trichonymphae</name>
    <dbReference type="NCBI Taxonomy" id="3033793"/>
    <lineage>
        <taxon>Bacteria</taxon>
        <taxon>Bacillati</taxon>
        <taxon>Bacillota</taxon>
        <taxon>Clostridia</taxon>
        <taxon>Candidatus Paraimprobicoccus</taxon>
    </lineage>
</organism>
<proteinExistence type="predicted"/>
<gene>
    <name evidence="3" type="ORF">RsTaC01_0658</name>
</gene>
<evidence type="ECO:0008006" key="4">
    <source>
        <dbReference type="Google" id="ProtNLM"/>
    </source>
</evidence>
<keyword evidence="1" id="KW-0677">Repeat</keyword>
<dbReference type="KEGG" id="ptrh:RsTaC01_0658"/>
<evidence type="ECO:0000256" key="1">
    <source>
        <dbReference type="ARBA" id="ARBA00022737"/>
    </source>
</evidence>
<dbReference type="InterPro" id="IPR003409">
    <property type="entry name" value="MORN"/>
</dbReference>
<dbReference type="EMBL" id="AP027925">
    <property type="protein sequence ID" value="BED92776.1"/>
    <property type="molecule type" value="Genomic_DNA"/>
</dbReference>